<dbReference type="RefSeq" id="WP_156564417.1">
    <property type="nucleotide sequence ID" value="NZ_CACRTZ010000001.1"/>
</dbReference>
<organism evidence="1">
    <name type="scientific">Phytobacter massiliensis</name>
    <dbReference type="NCBI Taxonomy" id="1485952"/>
    <lineage>
        <taxon>Bacteria</taxon>
        <taxon>Pseudomonadati</taxon>
        <taxon>Pseudomonadota</taxon>
        <taxon>Gammaproteobacteria</taxon>
        <taxon>Enterobacterales</taxon>
        <taxon>Enterobacteriaceae</taxon>
        <taxon>Phytobacter</taxon>
    </lineage>
</organism>
<proteinExistence type="predicted"/>
<accession>A0A6N2YL38</accession>
<protein>
    <submittedName>
        <fullName evidence="1">Uncharacterized protein</fullName>
    </submittedName>
</protein>
<dbReference type="EMBL" id="CACRTZ010000001">
    <property type="protein sequence ID" value="VYT66837.1"/>
    <property type="molecule type" value="Genomic_DNA"/>
</dbReference>
<reference evidence="1" key="1">
    <citation type="submission" date="2019-11" db="EMBL/GenBank/DDBJ databases">
        <authorList>
            <person name="Feng L."/>
        </authorList>
    </citation>
    <scope>NUCLEOTIDE SEQUENCE</scope>
    <source>
        <strain evidence="1">EMassiliensisLFYP7</strain>
    </source>
</reference>
<sequence length="175" mass="18979">MKIACLGWGSLIWKSGSLPVAGEWRHDGPSLPVEFCRVSDGGELATVLCMNAPAVPVMWAWLSETQLDLACRALRQREAIPDERCDDIGSLLVTGRPTGVIASWAAQRGIEAVIWTDLPPASASIEGRVPALDEAVAYLNGLTGEAREHARDYISRVPAQIDTPYRRAIGETLGW</sequence>
<gene>
    <name evidence="1" type="ORF">EMLFYP7_00184</name>
</gene>
<name>A0A6N2YL38_9ENTR</name>
<dbReference type="AlphaFoldDB" id="A0A6N2YL38"/>
<evidence type="ECO:0000313" key="1">
    <source>
        <dbReference type="EMBL" id="VYT66837.1"/>
    </source>
</evidence>